<dbReference type="RefSeq" id="WP_367886434.1">
    <property type="nucleotide sequence ID" value="NZ_CP130612.1"/>
</dbReference>
<name>A0AA49JX49_9BACT</name>
<feature type="coiled-coil region" evidence="1">
    <location>
        <begin position="949"/>
        <end position="976"/>
    </location>
</feature>
<dbReference type="GO" id="GO:0010411">
    <property type="term" value="P:xyloglucan metabolic process"/>
    <property type="evidence" value="ECO:0007669"/>
    <property type="project" value="TreeGrafter"/>
</dbReference>
<keyword evidence="4" id="KW-0378">Hydrolase</keyword>
<keyword evidence="1" id="KW-0175">Coiled coil</keyword>
<dbReference type="PANTHER" id="PTHR43739:SF5">
    <property type="entry name" value="EXO-ALPHA-SIALIDASE"/>
    <property type="match status" value="1"/>
</dbReference>
<dbReference type="SUPFAM" id="SSF110296">
    <property type="entry name" value="Oligoxyloglucan reducing end-specific cellobiohydrolase"/>
    <property type="match status" value="2"/>
</dbReference>
<feature type="chain" id="PRO_5041356354" evidence="3">
    <location>
        <begin position="27"/>
        <end position="1082"/>
    </location>
</feature>
<feature type="signal peptide" evidence="3">
    <location>
        <begin position="1"/>
        <end position="26"/>
    </location>
</feature>
<evidence type="ECO:0000313" key="6">
    <source>
        <dbReference type="Proteomes" id="UP001229955"/>
    </source>
</evidence>
<keyword evidence="3" id="KW-0732">Signal</keyword>
<dbReference type="Gene3D" id="2.130.10.10">
    <property type="entry name" value="YVTN repeat-like/Quinoprotein amine dehydrogenase"/>
    <property type="match status" value="4"/>
</dbReference>
<reference evidence="4" key="1">
    <citation type="submission" date="2023-07" db="EMBL/GenBank/DDBJ databases">
        <authorList>
            <person name="Haufschild T."/>
            <person name="Kallscheuer N."/>
            <person name="Hammer J."/>
            <person name="Kohn T."/>
            <person name="Kabuu M."/>
            <person name="Jogler M."/>
            <person name="Wohfarth N."/>
            <person name="Heuer A."/>
            <person name="Rohde M."/>
            <person name="van Teeseling M.C.F."/>
            <person name="Jogler C."/>
        </authorList>
    </citation>
    <scope>NUCLEOTIDE SEQUENCE</scope>
    <source>
        <strain evidence="4">Strain 138</strain>
        <strain evidence="5">Strain 318</strain>
    </source>
</reference>
<evidence type="ECO:0000256" key="2">
    <source>
        <dbReference type="SAM" id="MobiDB-lite"/>
    </source>
</evidence>
<dbReference type="InterPro" id="IPR052025">
    <property type="entry name" value="Xyloglucanase_GH74"/>
</dbReference>
<evidence type="ECO:0000313" key="4">
    <source>
        <dbReference type="EMBL" id="WKW13596.1"/>
    </source>
</evidence>
<feature type="region of interest" description="Disordered" evidence="2">
    <location>
        <begin position="1044"/>
        <end position="1082"/>
    </location>
</feature>
<accession>A0AA49JX49</accession>
<evidence type="ECO:0000256" key="1">
    <source>
        <dbReference type="SAM" id="Coils"/>
    </source>
</evidence>
<feature type="region of interest" description="Disordered" evidence="2">
    <location>
        <begin position="811"/>
        <end position="838"/>
    </location>
</feature>
<dbReference type="Proteomes" id="UP001229955">
    <property type="component" value="Chromosome"/>
</dbReference>
<dbReference type="EMBL" id="CP130612">
    <property type="protein sequence ID" value="WKW13596.1"/>
    <property type="molecule type" value="Genomic_DNA"/>
</dbReference>
<dbReference type="AlphaFoldDB" id="A0AA49JX49"/>
<accession>A0AA49K311</accession>
<dbReference type="EMBL" id="CP130613">
    <property type="protein sequence ID" value="WKW16502.1"/>
    <property type="molecule type" value="Genomic_DNA"/>
</dbReference>
<protein>
    <submittedName>
        <fullName evidence="4">Glycosyl hydrolase</fullName>
    </submittedName>
</protein>
<dbReference type="KEGG" id="pspc:Strain318_002918"/>
<dbReference type="PANTHER" id="PTHR43739">
    <property type="entry name" value="XYLOGLUCANASE (EUROFUNG)"/>
    <property type="match status" value="1"/>
</dbReference>
<evidence type="ECO:0000313" key="5">
    <source>
        <dbReference type="EMBL" id="WKW16502.1"/>
    </source>
</evidence>
<feature type="compositionally biased region" description="Basic and acidic residues" evidence="2">
    <location>
        <begin position="1073"/>
        <end position="1082"/>
    </location>
</feature>
<proteinExistence type="predicted"/>
<organism evidence="4">
    <name type="scientific">Pseudogemmatithrix spongiicola</name>
    <dbReference type="NCBI Taxonomy" id="3062599"/>
    <lineage>
        <taxon>Bacteria</taxon>
        <taxon>Pseudomonadati</taxon>
        <taxon>Gemmatimonadota</taxon>
        <taxon>Gemmatimonadia</taxon>
        <taxon>Gemmatimonadales</taxon>
        <taxon>Gemmatimonadaceae</taxon>
        <taxon>Pseudogemmatithrix</taxon>
    </lineage>
</organism>
<gene>
    <name evidence="4" type="ORF">Strain138_002920</name>
    <name evidence="5" type="ORF">Strain318_002918</name>
</gene>
<dbReference type="InterPro" id="IPR015943">
    <property type="entry name" value="WD40/YVTN_repeat-like_dom_sf"/>
</dbReference>
<sequence>MSVRKWLPRSLALLGAVALALPDALAAQSADSTAFRALRWRELGPARGGRSVAVAGSSSRPLEYWMGTTGGGVWKTTDGGMNWQPSTDNAFGGTIGAIAVAESNPDIVYVGGGETHIRGNTSHGDGLWKTTDGGRTWQLMGLRETRHIARVRVHPTNPDIVYVGALGHAFGNNPERGVYKSVDGGKNWQRILYRNDSTGISDLIMDPNDPNTLYAAFWHAYRRPWMLNSGGPGGGIMKTTDGGATWTELTANRGLPRGVWGKVGLAVSPANSRRVWAIIENDSGGVYRSDDGGQTWEWLNRDRSLRQRAWYYSKIYADPKDTNVVYGLNVQFFRSTDGGRTFRQQIQVPHGDNHDMWIAPNDPMRMVQANDGGANVSFTGGRTWTDQEFATAQMYHVSTTNHFPYWVCGAQQDNSTLCGPSRKEGNITIADWQDAGGGESGYVTANPANPDIIFAGSYSGYLTRKDMRTGLERNINAWPLNPMGHSSEDIQYRFQWTFPIVVSQHDPSVLYVGGSRLFKSTNEGQSFTMISPELARRDPRTMGASGGPITKDQTGVETYGTIFTLAESPKNRSILWAGTDDGYIWITRDAGANWTNITPRDIGDFARVSIIDASSFDEGTAYVAANRFQLDDFRPSLWKTTDFGATWTKIVTGIDAEHFTRVIRHDPERRGLLYAGTERGVYVSFNDGAIWQPLQLNLPPVPVHDLVVKEGDLVAGTHGRSFWILDDLSAIRQYTPQIAAKPAHLFQPRDAYRINWGGGGFGGGGNQQAAASRPGQNPPSGVVVYYHIKDANQPVKLEFLAANGSVIKSYENDGQPVRPAEGAPAGPGGGRGGPAAAQRPGNAVGLNQFVWNMRYPDAVTFPGMIMWAGSTTGPVAPAGTYTVRLTVGSETQTARVNLLNDPRTTATAADLQAQFDFLIQVRDKTSEANNAVRTIRNVRAQIEARVAAVPRLRRNADELLRSLAAIEEEIYQVRNQSSQDPLNFPIRINNKIAALAGVAGSGPYRPTDQTIAVYNEVSAMLKVQTDRLDKVLREDLERFNRQLRSARQEPIVPSTDLPEPARGPVADDDIVMDDDHAEAAAA</sequence>
<keyword evidence="6" id="KW-1185">Reference proteome</keyword>
<dbReference type="CDD" id="cd15482">
    <property type="entry name" value="Sialidase_non-viral"/>
    <property type="match status" value="2"/>
</dbReference>
<dbReference type="GO" id="GO:0016787">
    <property type="term" value="F:hydrolase activity"/>
    <property type="evidence" value="ECO:0007669"/>
    <property type="project" value="UniProtKB-KW"/>
</dbReference>
<evidence type="ECO:0000256" key="3">
    <source>
        <dbReference type="SAM" id="SignalP"/>
    </source>
</evidence>